<comment type="caution">
    <text evidence="1">The sequence shown here is derived from an EMBL/GenBank/DDBJ whole genome shotgun (WGS) entry which is preliminary data.</text>
</comment>
<sequence>MKNKTNKIDWIIAECCSEADGAELRRFFGSEAEVRMLLLQLVRESRENDPDSYDNGTESEEEVGSYCSGWLNAYASFSSYHVDFTAVLFANMKSIKRNPVVRYVAKNIKWDTDGDQESFDSLPQEVILPAKFSKENYKDENGIFGKAEKIEMLDDISDWLSNGYGFCNNGFELTQKEV</sequence>
<dbReference type="EMBL" id="WWVQ01000070">
    <property type="protein sequence ID" value="MZL35100.1"/>
    <property type="molecule type" value="Genomic_DNA"/>
</dbReference>
<protein>
    <submittedName>
        <fullName evidence="1">Uncharacterized protein</fullName>
    </submittedName>
</protein>
<evidence type="ECO:0000313" key="2">
    <source>
        <dbReference type="Proteomes" id="UP000477285"/>
    </source>
</evidence>
<name>A0A6L8T6F0_9FIRM</name>
<proteinExistence type="predicted"/>
<dbReference type="RefSeq" id="WP_161234281.1">
    <property type="nucleotide sequence ID" value="NZ_JADMTA010000060.1"/>
</dbReference>
<dbReference type="AlphaFoldDB" id="A0A6L8T6F0"/>
<dbReference type="Proteomes" id="UP000477285">
    <property type="component" value="Unassembled WGS sequence"/>
</dbReference>
<organism evidence="1 2">
    <name type="scientific">Blautia wexlerae</name>
    <dbReference type="NCBI Taxonomy" id="418240"/>
    <lineage>
        <taxon>Bacteria</taxon>
        <taxon>Bacillati</taxon>
        <taxon>Bacillota</taxon>
        <taxon>Clostridia</taxon>
        <taxon>Lachnospirales</taxon>
        <taxon>Lachnospiraceae</taxon>
        <taxon>Blautia</taxon>
    </lineage>
</organism>
<accession>A0A6L8T6F0</accession>
<reference evidence="1 2" key="1">
    <citation type="journal article" date="2019" name="Nat. Med.">
        <title>A library of human gut bacterial isolates paired with longitudinal multiomics data enables mechanistic microbiome research.</title>
        <authorList>
            <person name="Poyet M."/>
            <person name="Groussin M."/>
            <person name="Gibbons S.M."/>
            <person name="Avila-Pacheco J."/>
            <person name="Jiang X."/>
            <person name="Kearney S.M."/>
            <person name="Perrotta A.R."/>
            <person name="Berdy B."/>
            <person name="Zhao S."/>
            <person name="Lieberman T.D."/>
            <person name="Swanson P.K."/>
            <person name="Smith M."/>
            <person name="Roesemann S."/>
            <person name="Alexander J.E."/>
            <person name="Rich S.A."/>
            <person name="Livny J."/>
            <person name="Vlamakis H."/>
            <person name="Clish C."/>
            <person name="Bullock K."/>
            <person name="Deik A."/>
            <person name="Scott J."/>
            <person name="Pierce K.A."/>
            <person name="Xavier R.J."/>
            <person name="Alm E.J."/>
        </authorList>
    </citation>
    <scope>NUCLEOTIDE SEQUENCE [LARGE SCALE GENOMIC DNA]</scope>
    <source>
        <strain evidence="1 2">BIOML-A1</strain>
    </source>
</reference>
<evidence type="ECO:0000313" key="1">
    <source>
        <dbReference type="EMBL" id="MZL35100.1"/>
    </source>
</evidence>
<gene>
    <name evidence="1" type="ORF">GT728_18425</name>
</gene>